<dbReference type="Pfam" id="PF14574">
    <property type="entry name" value="RACo_C_ter"/>
    <property type="match status" value="1"/>
</dbReference>
<dbReference type="GO" id="GO:0051536">
    <property type="term" value="F:iron-sulfur cluster binding"/>
    <property type="evidence" value="ECO:0007669"/>
    <property type="project" value="InterPro"/>
</dbReference>
<dbReference type="SUPFAM" id="SSF53067">
    <property type="entry name" value="Actin-like ATPase domain"/>
    <property type="match status" value="1"/>
</dbReference>
<evidence type="ECO:0000313" key="3">
    <source>
        <dbReference type="Proteomes" id="UP000649345"/>
    </source>
</evidence>
<gene>
    <name evidence="2" type="ORF">H8S44_10280</name>
</gene>
<dbReference type="CDD" id="cd00207">
    <property type="entry name" value="fer2"/>
    <property type="match status" value="1"/>
</dbReference>
<evidence type="ECO:0000313" key="2">
    <source>
        <dbReference type="EMBL" id="MBC5660158.1"/>
    </source>
</evidence>
<dbReference type="Gene3D" id="3.30.420.480">
    <property type="entry name" value="Domain of unknown function (DUF4445)"/>
    <property type="match status" value="1"/>
</dbReference>
<organism evidence="2 3">
    <name type="scientific">Anaerosacchariphilus hominis</name>
    <dbReference type="NCBI Taxonomy" id="2763017"/>
    <lineage>
        <taxon>Bacteria</taxon>
        <taxon>Bacillati</taxon>
        <taxon>Bacillota</taxon>
        <taxon>Clostridia</taxon>
        <taxon>Lachnospirales</taxon>
        <taxon>Lachnospiraceae</taxon>
        <taxon>Anaerosacchariphilus</taxon>
    </lineage>
</organism>
<dbReference type="Pfam" id="PF00111">
    <property type="entry name" value="Fer2"/>
    <property type="match status" value="1"/>
</dbReference>
<dbReference type="Gene3D" id="3.10.20.880">
    <property type="match status" value="1"/>
</dbReference>
<dbReference type="InterPro" id="IPR042259">
    <property type="entry name" value="Raco-like_middle_sf"/>
</dbReference>
<dbReference type="InterPro" id="IPR041414">
    <property type="entry name" value="Raco-like_middle"/>
</dbReference>
<dbReference type="InterPro" id="IPR036010">
    <property type="entry name" value="2Fe-2S_ferredoxin-like_sf"/>
</dbReference>
<dbReference type="Gene3D" id="3.10.20.30">
    <property type="match status" value="1"/>
</dbReference>
<dbReference type="InterPro" id="IPR012675">
    <property type="entry name" value="Beta-grasp_dom_sf"/>
</dbReference>
<dbReference type="AlphaFoldDB" id="A0A923RMC7"/>
<evidence type="ECO:0000259" key="1">
    <source>
        <dbReference type="PROSITE" id="PS51085"/>
    </source>
</evidence>
<dbReference type="Pfam" id="PF17650">
    <property type="entry name" value="RACo_linker"/>
    <property type="match status" value="1"/>
</dbReference>
<dbReference type="NCBIfam" id="NF040756">
    <property type="entry name" value="corr_regen_AcsV"/>
    <property type="match status" value="1"/>
</dbReference>
<dbReference type="RefSeq" id="WP_186873600.1">
    <property type="nucleotide sequence ID" value="NZ_JACOOR010000005.1"/>
</dbReference>
<dbReference type="Pfam" id="PF17651">
    <property type="entry name" value="Raco_middle"/>
    <property type="match status" value="1"/>
</dbReference>
<dbReference type="InterPro" id="IPR040506">
    <property type="entry name" value="RACo_linker"/>
</dbReference>
<dbReference type="PANTHER" id="PTHR42895:SF1">
    <property type="entry name" value="IRON-SULFUR CLUSTER PROTEIN"/>
    <property type="match status" value="1"/>
</dbReference>
<keyword evidence="3" id="KW-1185">Reference proteome</keyword>
<dbReference type="Proteomes" id="UP000649345">
    <property type="component" value="Unassembled WGS sequence"/>
</dbReference>
<protein>
    <submittedName>
        <fullName evidence="2">DUF4445 domain-containing protein</fullName>
    </submittedName>
</protein>
<proteinExistence type="predicted"/>
<dbReference type="InterPro" id="IPR027980">
    <property type="entry name" value="RACo_C"/>
</dbReference>
<feature type="domain" description="2Fe-2S ferredoxin-type" evidence="1">
    <location>
        <begin position="2"/>
        <end position="94"/>
    </location>
</feature>
<name>A0A923RMC7_9FIRM</name>
<dbReference type="InterPro" id="IPR052911">
    <property type="entry name" value="Corrinoid_activation_enz"/>
</dbReference>
<reference evidence="2" key="1">
    <citation type="submission" date="2020-08" db="EMBL/GenBank/DDBJ databases">
        <title>Genome public.</title>
        <authorList>
            <person name="Liu C."/>
            <person name="Sun Q."/>
        </authorList>
    </citation>
    <scope>NUCLEOTIDE SEQUENCE</scope>
    <source>
        <strain evidence="2">NSJ-68</strain>
    </source>
</reference>
<comment type="caution">
    <text evidence="2">The sequence shown here is derived from an EMBL/GenBank/DDBJ whole genome shotgun (WGS) entry which is preliminary data.</text>
</comment>
<dbReference type="PANTHER" id="PTHR42895">
    <property type="entry name" value="IRON-SULFUR CLUSTER-BINDING PROTEIN-RELATED"/>
    <property type="match status" value="1"/>
</dbReference>
<accession>A0A923RMC7</accession>
<dbReference type="SUPFAM" id="SSF54292">
    <property type="entry name" value="2Fe-2S ferredoxin-like"/>
    <property type="match status" value="1"/>
</dbReference>
<sequence length="643" mass="69834">MANVVFQFENGEKVTVSTMAGENLLETARKSNVVIDAPCSGNGSCGKCRVKLLGGELDSKKTRHINEEEWEEGWRLACCSTVAGDVQVMVPDIASAYRSRMKVADLSSPQEIKIFDDCMEHLAEADLTLGNNIRIIDLKMDVPTLDDTMPDNERLTRALQAATGIKKIELPFSVLMELPNVLRASDFEVQCVIAQNQKHVFVYDVFEKTANVVAAGLAIDIGTTTVSAVAVDMLTGKILAKASSGNGQIRYGADVINRIIESQKPGGHKKLQDAIIDETLNPMIQQMSRAAGISSRQIYRLSVGGNSTMNHLLVGINADPLRMEPYIPAFYKTNSIYASDIRLNVHPDAHVIIAPNIGSYVGGDITAGALVSMIWNQPHFSLFIDLGTNGELVFGNSDFMMSCACSAGPAFEGGDISCGMRATDGAIEACTIDKETMEPTFDIIGDPGQKPIGLCGSGIIDVIAELFRCGIISPKGKFIREGKRIKHDHYGMGSYVLAFEEEAAGSKDVEITEVDIDNFIRAKGAIFSAIRTMLKSLDFDISMIEEVYVAGGIGSGINMQNAVNIGMFPDIPIEYYHYIGNSSLCGAYAMLLSTKAEKKVYELAQNMTYLELSTEPGYMDEFVACCFLPHTDSSLFPTVMGQL</sequence>
<dbReference type="InterPro" id="IPR043129">
    <property type="entry name" value="ATPase_NBD"/>
</dbReference>
<dbReference type="EMBL" id="JACOOR010000005">
    <property type="protein sequence ID" value="MBC5660158.1"/>
    <property type="molecule type" value="Genomic_DNA"/>
</dbReference>
<dbReference type="PROSITE" id="PS51085">
    <property type="entry name" value="2FE2S_FER_2"/>
    <property type="match status" value="1"/>
</dbReference>
<dbReference type="InterPro" id="IPR001041">
    <property type="entry name" value="2Fe-2S_ferredoxin-type"/>
</dbReference>